<evidence type="ECO:0000256" key="2">
    <source>
        <dbReference type="SAM" id="SignalP"/>
    </source>
</evidence>
<organism evidence="3 4">
    <name type="scientific">Algoriphagus jejuensis</name>
    <dbReference type="NCBI Taxonomy" id="419934"/>
    <lineage>
        <taxon>Bacteria</taxon>
        <taxon>Pseudomonadati</taxon>
        <taxon>Bacteroidota</taxon>
        <taxon>Cytophagia</taxon>
        <taxon>Cytophagales</taxon>
        <taxon>Cyclobacteriaceae</taxon>
        <taxon>Algoriphagus</taxon>
    </lineage>
</organism>
<dbReference type="Proteomes" id="UP001500469">
    <property type="component" value="Unassembled WGS sequence"/>
</dbReference>
<keyword evidence="4" id="KW-1185">Reference proteome</keyword>
<evidence type="ECO:0000313" key="4">
    <source>
        <dbReference type="Proteomes" id="UP001500469"/>
    </source>
</evidence>
<evidence type="ECO:0008006" key="5">
    <source>
        <dbReference type="Google" id="ProtNLM"/>
    </source>
</evidence>
<evidence type="ECO:0000256" key="1">
    <source>
        <dbReference type="SAM" id="MobiDB-lite"/>
    </source>
</evidence>
<reference evidence="3 4" key="1">
    <citation type="journal article" date="2019" name="Int. J. Syst. Evol. Microbiol.">
        <title>The Global Catalogue of Microorganisms (GCM) 10K type strain sequencing project: providing services to taxonomists for standard genome sequencing and annotation.</title>
        <authorList>
            <consortium name="The Broad Institute Genomics Platform"/>
            <consortium name="The Broad Institute Genome Sequencing Center for Infectious Disease"/>
            <person name="Wu L."/>
            <person name="Ma J."/>
        </authorList>
    </citation>
    <scope>NUCLEOTIDE SEQUENCE [LARGE SCALE GENOMIC DNA]</scope>
    <source>
        <strain evidence="3 4">JCM 16112</strain>
    </source>
</reference>
<gene>
    <name evidence="3" type="ORF">GCM10009119_09750</name>
</gene>
<evidence type="ECO:0000313" key="3">
    <source>
        <dbReference type="EMBL" id="GAA0878007.1"/>
    </source>
</evidence>
<dbReference type="EMBL" id="BAAAFI010000002">
    <property type="protein sequence ID" value="GAA0878007.1"/>
    <property type="molecule type" value="Genomic_DNA"/>
</dbReference>
<feature type="chain" id="PRO_5046847796" description="GWxTD domain-containing protein" evidence="2">
    <location>
        <begin position="27"/>
        <end position="536"/>
    </location>
</feature>
<keyword evidence="2" id="KW-0732">Signal</keyword>
<proteinExistence type="predicted"/>
<name>A0ABN1MX27_9BACT</name>
<feature type="signal peptide" evidence="2">
    <location>
        <begin position="1"/>
        <end position="26"/>
    </location>
</feature>
<comment type="caution">
    <text evidence="3">The sequence shown here is derived from an EMBL/GenBank/DDBJ whole genome shotgun (WGS) entry which is preliminary data.</text>
</comment>
<protein>
    <recommendedName>
        <fullName evidence="5">GWxTD domain-containing protein</fullName>
    </recommendedName>
</protein>
<sequence>MREVMMMTKVWIFLLLLIGVMSMEQAAAKQTGMENESVSFSTPKTLYFTGEKIWIDAAVLLGENPTTSQVLYAELVNRDSKSMGYVKMPLIDGKSFNYFQLKNDLPSDHYLLRVYTRISPYLDQELGIAQQFVTVINPSSPPTGGVGESNIRPTPPRAAGSFSKNQKITVPSSNNSGAKVQMGISLANPYLTSEQEQISSSRAYESLRKKDLVPELFGHIVEVNVPNAMQDATYFISVHGTQSALFTDIPNADGRVLVDVGGLKHWDRLIIQLEDGAEMPGIEVVLPLIETSFRPGFDFPKLSLEERDLPRLEQLLKASRVETYYSEEYLRDSMEVVVGFVADHSYNLDDYTRFDDVETVLREYVPSVMVRTRDKKKEFRLVDEAVKRMFDTNPLILVDAMPVFDSNLLASFNPKFMTRLEVLNREFYLNQRTYHGVLSWSSYENNFGLFPLAPSARFFDYYGLQPKIEMDLSQFSTPDQNQRYPDWRTVLYWGDDSAGLSAVQAPDLDGLFIFWTRTVDASGKAQVSRNFFSIVR</sequence>
<accession>A0ABN1MX27</accession>
<feature type="compositionally biased region" description="Polar residues" evidence="1">
    <location>
        <begin position="162"/>
        <end position="176"/>
    </location>
</feature>
<feature type="region of interest" description="Disordered" evidence="1">
    <location>
        <begin position="157"/>
        <end position="176"/>
    </location>
</feature>